<accession>A0AAV8ZWY1</accession>
<evidence type="ECO:0000259" key="2">
    <source>
        <dbReference type="Pfam" id="PF01156"/>
    </source>
</evidence>
<dbReference type="InterPro" id="IPR036452">
    <property type="entry name" value="Ribo_hydro-like"/>
</dbReference>
<keyword evidence="4" id="KW-1185">Reference proteome</keyword>
<dbReference type="EMBL" id="JANEYF010000147">
    <property type="protein sequence ID" value="KAJ8971881.1"/>
    <property type="molecule type" value="Genomic_DNA"/>
</dbReference>
<dbReference type="Gene3D" id="3.90.245.10">
    <property type="entry name" value="Ribonucleoside hydrolase-like"/>
    <property type="match status" value="1"/>
</dbReference>
<name>A0AAV8ZWY1_9CUCU</name>
<dbReference type="PANTHER" id="PTHR46190:SF1">
    <property type="entry name" value="SI:CH211-201H21.5"/>
    <property type="match status" value="1"/>
</dbReference>
<evidence type="ECO:0000256" key="1">
    <source>
        <dbReference type="ARBA" id="ARBA00009176"/>
    </source>
</evidence>
<organism evidence="3 4">
    <name type="scientific">Rhamnusium bicolor</name>
    <dbReference type="NCBI Taxonomy" id="1586634"/>
    <lineage>
        <taxon>Eukaryota</taxon>
        <taxon>Metazoa</taxon>
        <taxon>Ecdysozoa</taxon>
        <taxon>Arthropoda</taxon>
        <taxon>Hexapoda</taxon>
        <taxon>Insecta</taxon>
        <taxon>Pterygota</taxon>
        <taxon>Neoptera</taxon>
        <taxon>Endopterygota</taxon>
        <taxon>Coleoptera</taxon>
        <taxon>Polyphaga</taxon>
        <taxon>Cucujiformia</taxon>
        <taxon>Chrysomeloidea</taxon>
        <taxon>Cerambycidae</taxon>
        <taxon>Lepturinae</taxon>
        <taxon>Rhagiini</taxon>
        <taxon>Rhamnusium</taxon>
    </lineage>
</organism>
<dbReference type="SUPFAM" id="SSF53590">
    <property type="entry name" value="Nucleoside hydrolase"/>
    <property type="match status" value="1"/>
</dbReference>
<dbReference type="Proteomes" id="UP001162156">
    <property type="component" value="Unassembled WGS sequence"/>
</dbReference>
<dbReference type="GO" id="GO:0016799">
    <property type="term" value="F:hydrolase activity, hydrolyzing N-glycosyl compounds"/>
    <property type="evidence" value="ECO:0007669"/>
    <property type="project" value="InterPro"/>
</dbReference>
<dbReference type="AlphaFoldDB" id="A0AAV8ZWY1"/>
<evidence type="ECO:0000313" key="3">
    <source>
        <dbReference type="EMBL" id="KAJ8971881.1"/>
    </source>
</evidence>
<comment type="similarity">
    <text evidence="1">Belongs to the IUNH family.</text>
</comment>
<proteinExistence type="inferred from homology"/>
<gene>
    <name evidence="3" type="ORF">NQ314_000494</name>
</gene>
<dbReference type="InterPro" id="IPR052775">
    <property type="entry name" value="IUN_hydrolase"/>
</dbReference>
<dbReference type="InterPro" id="IPR001910">
    <property type="entry name" value="Inosine/uridine_hydrolase_dom"/>
</dbReference>
<feature type="domain" description="Inosine/uridine-preferring nucleoside hydrolase" evidence="2">
    <location>
        <begin position="10"/>
        <end position="222"/>
    </location>
</feature>
<comment type="caution">
    <text evidence="3">The sequence shown here is derived from an EMBL/GenBank/DDBJ whole genome shotgun (WGS) entry which is preliminary data.</text>
</comment>
<sequence>MKEKCIKRAIIDLDMGTDDYLALLILLHAEKIGELKIEAIVCSMGNTTVQNVVRNVVRLLEIVGRTDVSMLPIPIYKGVEKQFILPKQSIEKFHGEDGFGDLHHDKEPDVSIIRDTPAAIAIHDIIIKEPNQISIICVGPLTNLALAIKLYSELVSIIKEVWIMGGNHTAVGNVTSAAEYNFYVDPEAAYIVLECLKCPIFILPWEPCLLPEITFEWRYNTLGDKTPALHLLTLAEKKIYYNNYKFWLPCDAFPRFLFLKS</sequence>
<dbReference type="Pfam" id="PF01156">
    <property type="entry name" value="IU_nuc_hydro"/>
    <property type="match status" value="1"/>
</dbReference>
<dbReference type="PANTHER" id="PTHR46190">
    <property type="entry name" value="SI:CH211-201H21.5-RELATED"/>
    <property type="match status" value="1"/>
</dbReference>
<reference evidence="3" key="1">
    <citation type="journal article" date="2023" name="Insect Mol. Biol.">
        <title>Genome sequencing provides insights into the evolution of gene families encoding plant cell wall-degrading enzymes in longhorned beetles.</title>
        <authorList>
            <person name="Shin N.R."/>
            <person name="Okamura Y."/>
            <person name="Kirsch R."/>
            <person name="Pauchet Y."/>
        </authorList>
    </citation>
    <scope>NUCLEOTIDE SEQUENCE</scope>
    <source>
        <strain evidence="3">RBIC_L_NR</strain>
    </source>
</reference>
<evidence type="ECO:0000313" key="4">
    <source>
        <dbReference type="Proteomes" id="UP001162156"/>
    </source>
</evidence>
<protein>
    <recommendedName>
        <fullName evidence="2">Inosine/uridine-preferring nucleoside hydrolase domain-containing protein</fullName>
    </recommendedName>
</protein>